<dbReference type="InterPro" id="IPR011044">
    <property type="entry name" value="Quino_amine_DH_bsu"/>
</dbReference>
<dbReference type="Gene3D" id="2.130.10.10">
    <property type="entry name" value="YVTN repeat-like/Quinoprotein amine dehydrogenase"/>
    <property type="match status" value="2"/>
</dbReference>
<protein>
    <recommendedName>
        <fullName evidence="5">Protein kinase domain-containing protein</fullName>
    </recommendedName>
</protein>
<feature type="binding site" evidence="3">
    <location>
        <position position="43"/>
    </location>
    <ligand>
        <name>ATP</name>
        <dbReference type="ChEBI" id="CHEBI:30616"/>
    </ligand>
</feature>
<comment type="caution">
    <text evidence="6">The sequence shown here is derived from an EMBL/GenBank/DDBJ whole genome shotgun (WGS) entry which is preliminary data.</text>
</comment>
<dbReference type="InterPro" id="IPR015943">
    <property type="entry name" value="WD40/YVTN_repeat-like_dom_sf"/>
</dbReference>
<reference evidence="6 7" key="1">
    <citation type="submission" date="2015-10" db="EMBL/GenBank/DDBJ databases">
        <title>Draft genome sequence of Streptomyces griseoruber DSM 40281, type strain for the species Streptomyces griseoruber.</title>
        <authorList>
            <person name="Ruckert C."/>
            <person name="Winkler A."/>
            <person name="Kalinowski J."/>
            <person name="Kampfer P."/>
            <person name="Glaeser S."/>
        </authorList>
    </citation>
    <scope>NUCLEOTIDE SEQUENCE [LARGE SCALE GENOMIC DNA]</scope>
    <source>
        <strain evidence="6 7">DSM 40281</strain>
    </source>
</reference>
<keyword evidence="2 3" id="KW-0067">ATP-binding</keyword>
<sequence length="683" mass="70652">MEALAPEDPAQIGRYRLLARLGAGGMGRVYLARSETDEQVALKVIQPELARDPAFRRRFAREVEASRCVAGPFTAGVVDADPEGSPPWLATAYIPGPSLTEAVRGGGPFGERAVCELGLGLVQALGAIHAAGVVHRDLKPGNVLLASDGPRVIDFGISKVSDASALTHTGTTMGSPGYMAPEQIRGERTGAATDVFALGAVLVFASTGTGPFGEASPDVLLYRIVHEEPYLEAVPDRLLGIAAACLAKDAARRPGLGEVTAALGATPPVRTGDPRHLLVRGTGTGRRHPDAVGASARHGLPPPPTTAPGPGPGPGPGPDPGPPDPGPPSPGPPSPDPTRRRLLLAAAGVTAAAGLGFTGWKLLDDGPPARAGTRLWRFPVTGVLVNHPSVAGDLVYAASNDGTLYAVDVASGARRWSYTTGAALGSAPRLLGGVAYLGSDDGRLYALDARSGRRRWAFRTGGIVHSPVVSGGVAYIGSSDGHLYAVDVSDGSRRWRFRTGHDTHSPTVAGDTVYVGCSDTCLYAVDAATGELRWRFTTAGAVSWFPVVTGGLVYFGSTDRNLYAVRVAGGKEAWRAKGVSAQAGPLVARGTVYCGSGRELRAWDARTGERRWSLATDGDVGAPAVADGVVYVGSSDQRLYAVDAGSGERRWTFTAGAEVGPPTATADAVYFGGADSRLYAVRT</sequence>
<feature type="compositionally biased region" description="Pro residues" evidence="4">
    <location>
        <begin position="300"/>
        <end position="336"/>
    </location>
</feature>
<feature type="domain" description="Protein kinase" evidence="5">
    <location>
        <begin position="15"/>
        <end position="279"/>
    </location>
</feature>
<dbReference type="PANTHER" id="PTHR34512">
    <property type="entry name" value="CELL SURFACE PROTEIN"/>
    <property type="match status" value="1"/>
</dbReference>
<dbReference type="Pfam" id="PF00069">
    <property type="entry name" value="Pkinase"/>
    <property type="match status" value="1"/>
</dbReference>
<dbReference type="PROSITE" id="PS50011">
    <property type="entry name" value="PROTEIN_KINASE_DOM"/>
    <property type="match status" value="1"/>
</dbReference>
<dbReference type="InterPro" id="IPR011009">
    <property type="entry name" value="Kinase-like_dom_sf"/>
</dbReference>
<dbReference type="Pfam" id="PF13360">
    <property type="entry name" value="PQQ_2"/>
    <property type="match status" value="2"/>
</dbReference>
<dbReference type="SUPFAM" id="SSF50969">
    <property type="entry name" value="YVTN repeat-like/Quinoprotein amine dehydrogenase"/>
    <property type="match status" value="1"/>
</dbReference>
<dbReference type="RefSeq" id="WP_059203288.1">
    <property type="nucleotide sequence ID" value="NZ_JBIRRP010000025.1"/>
</dbReference>
<dbReference type="Proteomes" id="UP000052982">
    <property type="component" value="Unassembled WGS sequence"/>
</dbReference>
<dbReference type="GO" id="GO:0004672">
    <property type="term" value="F:protein kinase activity"/>
    <property type="evidence" value="ECO:0007669"/>
    <property type="project" value="InterPro"/>
</dbReference>
<dbReference type="Gene3D" id="3.30.200.20">
    <property type="entry name" value="Phosphorylase Kinase, domain 1"/>
    <property type="match status" value="1"/>
</dbReference>
<accession>A0A117R8P8</accession>
<organism evidence="6 7">
    <name type="scientific">Streptomyces griseoruber</name>
    <dbReference type="NCBI Taxonomy" id="1943"/>
    <lineage>
        <taxon>Bacteria</taxon>
        <taxon>Bacillati</taxon>
        <taxon>Actinomycetota</taxon>
        <taxon>Actinomycetes</taxon>
        <taxon>Kitasatosporales</taxon>
        <taxon>Streptomycetaceae</taxon>
        <taxon>Streptomyces</taxon>
    </lineage>
</organism>
<evidence type="ECO:0000313" key="6">
    <source>
        <dbReference type="EMBL" id="KUN77203.1"/>
    </source>
</evidence>
<dbReference type="EMBL" id="LMWW01000062">
    <property type="protein sequence ID" value="KUN77203.1"/>
    <property type="molecule type" value="Genomic_DNA"/>
</dbReference>
<dbReference type="STRING" id="1943.AQJ64_34920"/>
<dbReference type="PANTHER" id="PTHR34512:SF30">
    <property type="entry name" value="OUTER MEMBRANE PROTEIN ASSEMBLY FACTOR BAMB"/>
    <property type="match status" value="1"/>
</dbReference>
<dbReference type="CDD" id="cd14014">
    <property type="entry name" value="STKc_PknB_like"/>
    <property type="match status" value="1"/>
</dbReference>
<evidence type="ECO:0000256" key="4">
    <source>
        <dbReference type="SAM" id="MobiDB-lite"/>
    </source>
</evidence>
<evidence type="ECO:0000256" key="2">
    <source>
        <dbReference type="ARBA" id="ARBA00022840"/>
    </source>
</evidence>
<dbReference type="InterPro" id="IPR002372">
    <property type="entry name" value="PQQ_rpt_dom"/>
</dbReference>
<gene>
    <name evidence="6" type="ORF">AQJ64_34920</name>
</gene>
<dbReference type="InterPro" id="IPR008271">
    <property type="entry name" value="Ser/Thr_kinase_AS"/>
</dbReference>
<dbReference type="Gene3D" id="1.10.510.10">
    <property type="entry name" value="Transferase(Phosphotransferase) domain 1"/>
    <property type="match status" value="1"/>
</dbReference>
<dbReference type="InterPro" id="IPR000719">
    <property type="entry name" value="Prot_kinase_dom"/>
</dbReference>
<keyword evidence="1 3" id="KW-0547">Nucleotide-binding</keyword>
<dbReference type="AlphaFoldDB" id="A0A117R8P8"/>
<evidence type="ECO:0000259" key="5">
    <source>
        <dbReference type="PROSITE" id="PS50011"/>
    </source>
</evidence>
<dbReference type="Gene3D" id="2.40.128.630">
    <property type="match status" value="1"/>
</dbReference>
<evidence type="ECO:0000313" key="7">
    <source>
        <dbReference type="Proteomes" id="UP000052982"/>
    </source>
</evidence>
<dbReference type="GO" id="GO:0005524">
    <property type="term" value="F:ATP binding"/>
    <property type="evidence" value="ECO:0007669"/>
    <property type="project" value="UniProtKB-UniRule"/>
</dbReference>
<feature type="region of interest" description="Disordered" evidence="4">
    <location>
        <begin position="264"/>
        <end position="339"/>
    </location>
</feature>
<proteinExistence type="predicted"/>
<dbReference type="SMART" id="SM00564">
    <property type="entry name" value="PQQ"/>
    <property type="match status" value="7"/>
</dbReference>
<keyword evidence="7" id="KW-1185">Reference proteome</keyword>
<dbReference type="SMART" id="SM00220">
    <property type="entry name" value="S_TKc"/>
    <property type="match status" value="1"/>
</dbReference>
<name>A0A117R8P8_9ACTN</name>
<evidence type="ECO:0000256" key="3">
    <source>
        <dbReference type="PROSITE-ProRule" id="PRU10141"/>
    </source>
</evidence>
<dbReference type="OrthoDB" id="155383at2"/>
<evidence type="ECO:0000256" key="1">
    <source>
        <dbReference type="ARBA" id="ARBA00022741"/>
    </source>
</evidence>
<dbReference type="InterPro" id="IPR018391">
    <property type="entry name" value="PQQ_b-propeller_rpt"/>
</dbReference>
<dbReference type="SUPFAM" id="SSF56112">
    <property type="entry name" value="Protein kinase-like (PK-like)"/>
    <property type="match status" value="1"/>
</dbReference>
<dbReference type="InterPro" id="IPR017441">
    <property type="entry name" value="Protein_kinase_ATP_BS"/>
</dbReference>
<dbReference type="PROSITE" id="PS00108">
    <property type="entry name" value="PROTEIN_KINASE_ST"/>
    <property type="match status" value="1"/>
</dbReference>
<dbReference type="PROSITE" id="PS00107">
    <property type="entry name" value="PROTEIN_KINASE_ATP"/>
    <property type="match status" value="1"/>
</dbReference>